<gene>
    <name evidence="2" type="ORF">GCM10009759_65060</name>
</gene>
<dbReference type="InterPro" id="IPR036615">
    <property type="entry name" value="Mur_ligase_C_dom_sf"/>
</dbReference>
<dbReference type="InterPro" id="IPR050061">
    <property type="entry name" value="MurCDEF_pg_biosynth"/>
</dbReference>
<protein>
    <recommendedName>
        <fullName evidence="1">Mur ligase N-terminal catalytic domain-containing protein</fullName>
    </recommendedName>
</protein>
<dbReference type="Gene3D" id="3.40.50.720">
    <property type="entry name" value="NAD(P)-binding Rossmann-like Domain"/>
    <property type="match status" value="1"/>
</dbReference>
<dbReference type="SUPFAM" id="SSF51984">
    <property type="entry name" value="MurCD N-terminal domain"/>
    <property type="match status" value="1"/>
</dbReference>
<sequence>MSASTVTAAPAAAGAEAAGSGAVPDLLARPHLVGVAEPGMQGLALWLAGSGATVTGTVPDRLADSPEVAALRAAGVHVDVGHDAAHLPTGASAVVWSGVVAEPQPELDRAQKLGLPVLGRAEALTEIAAEAGARTVAVGGSHGTATAAAALAVALGDSAGFILTAAARDGRAGRAAGTPGGRLVVDFCPDAGTHEATPPFGWQGRPRPHFVRHRSEPAVALILTAAENQPHFEDNPAGLDAAERLATVAERVVLPLWDTGAVNLKARLADRAERGLPSPFAYTVGRDRGADVWVMPIEWTGTAHRVTIRHDGNDHTYLLPVPGRSHALAVCAAIAAALVMGEDPAAVADRLAGFHGVERSLAALGTEKGVSVVDSRARHPEEIAADLADAARTAAATGGSVVAVLEPDGLARTRAHGTKIGRALQGAGSVLLLPVHTPLARVLDVTDPLVAIEQAAREKLGKGAVRRLRSGPREPGFEQQIAALAAPGDLVLLIGPDHGVAARLGRRLLFHLAAPTAPVPRQL</sequence>
<reference evidence="3" key="1">
    <citation type="journal article" date="2019" name="Int. J. Syst. Evol. Microbiol.">
        <title>The Global Catalogue of Microorganisms (GCM) 10K type strain sequencing project: providing services to taxonomists for standard genome sequencing and annotation.</title>
        <authorList>
            <consortium name="The Broad Institute Genomics Platform"/>
            <consortium name="The Broad Institute Genome Sequencing Center for Infectious Disease"/>
            <person name="Wu L."/>
            <person name="Ma J."/>
        </authorList>
    </citation>
    <scope>NUCLEOTIDE SEQUENCE [LARGE SCALE GENOMIC DNA]</scope>
    <source>
        <strain evidence="3">JCM 14559</strain>
    </source>
</reference>
<dbReference type="SUPFAM" id="SSF53244">
    <property type="entry name" value="MurD-like peptide ligases, peptide-binding domain"/>
    <property type="match status" value="1"/>
</dbReference>
<accession>A0ABP5JJW3</accession>
<dbReference type="PANTHER" id="PTHR43445:SF3">
    <property type="entry name" value="UDP-N-ACETYLMURAMATE--L-ALANINE LIGASE"/>
    <property type="match status" value="1"/>
</dbReference>
<comment type="caution">
    <text evidence="2">The sequence shown here is derived from an EMBL/GenBank/DDBJ whole genome shotgun (WGS) entry which is preliminary data.</text>
</comment>
<proteinExistence type="predicted"/>
<organism evidence="2 3">
    <name type="scientific">Kitasatospora saccharophila</name>
    <dbReference type="NCBI Taxonomy" id="407973"/>
    <lineage>
        <taxon>Bacteria</taxon>
        <taxon>Bacillati</taxon>
        <taxon>Actinomycetota</taxon>
        <taxon>Actinomycetes</taxon>
        <taxon>Kitasatosporales</taxon>
        <taxon>Streptomycetaceae</taxon>
        <taxon>Kitasatospora</taxon>
    </lineage>
</organism>
<dbReference type="Gene3D" id="3.40.1190.10">
    <property type="entry name" value="Mur-like, catalytic domain"/>
    <property type="match status" value="1"/>
</dbReference>
<keyword evidence="3" id="KW-1185">Reference proteome</keyword>
<dbReference type="EMBL" id="BAAANS010000061">
    <property type="protein sequence ID" value="GAA2118092.1"/>
    <property type="molecule type" value="Genomic_DNA"/>
</dbReference>
<dbReference type="PANTHER" id="PTHR43445">
    <property type="entry name" value="UDP-N-ACETYLMURAMATE--L-ALANINE LIGASE-RELATED"/>
    <property type="match status" value="1"/>
</dbReference>
<dbReference type="SUPFAM" id="SSF53623">
    <property type="entry name" value="MurD-like peptide ligases, catalytic domain"/>
    <property type="match status" value="1"/>
</dbReference>
<name>A0ABP5JJW3_9ACTN</name>
<evidence type="ECO:0000313" key="3">
    <source>
        <dbReference type="Proteomes" id="UP001500897"/>
    </source>
</evidence>
<dbReference type="Gene3D" id="3.90.190.20">
    <property type="entry name" value="Mur ligase, C-terminal domain"/>
    <property type="match status" value="1"/>
</dbReference>
<evidence type="ECO:0000313" key="2">
    <source>
        <dbReference type="EMBL" id="GAA2118092.1"/>
    </source>
</evidence>
<feature type="domain" description="Mur ligase N-terminal catalytic" evidence="1">
    <location>
        <begin position="32"/>
        <end position="130"/>
    </location>
</feature>
<dbReference type="InterPro" id="IPR036565">
    <property type="entry name" value="Mur-like_cat_sf"/>
</dbReference>
<dbReference type="InterPro" id="IPR000713">
    <property type="entry name" value="Mur_ligase_N"/>
</dbReference>
<dbReference type="Pfam" id="PF01225">
    <property type="entry name" value="Mur_ligase"/>
    <property type="match status" value="1"/>
</dbReference>
<evidence type="ECO:0000259" key="1">
    <source>
        <dbReference type="Pfam" id="PF01225"/>
    </source>
</evidence>
<dbReference type="Proteomes" id="UP001500897">
    <property type="component" value="Unassembled WGS sequence"/>
</dbReference>